<dbReference type="PANTHER" id="PTHR12905:SF0">
    <property type="entry name" value="CALCINEURIN-LIKE PHOSPHOESTERASE DOMAIN-CONTAINING PROTEIN"/>
    <property type="match status" value="1"/>
</dbReference>
<protein>
    <recommendedName>
        <fullName evidence="2">Calcineurin-like phosphoesterase domain-containing protein</fullName>
    </recommendedName>
</protein>
<feature type="region of interest" description="Disordered" evidence="1">
    <location>
        <begin position="276"/>
        <end position="296"/>
    </location>
</feature>
<dbReference type="OrthoDB" id="630188at2759"/>
<dbReference type="PANTHER" id="PTHR12905">
    <property type="entry name" value="METALLOPHOSPHOESTERASE"/>
    <property type="match status" value="1"/>
</dbReference>
<dbReference type="KEGG" id="vcn:VOLCADRAFT_103890"/>
<dbReference type="Pfam" id="PF00149">
    <property type="entry name" value="Metallophos"/>
    <property type="match status" value="1"/>
</dbReference>
<keyword evidence="4" id="KW-1185">Reference proteome</keyword>
<sequence>MAETGSPRTSSSTVVVSLSDMHGLHLRNDILDIPDGDLLVIAGDIELRNPRDVELLERWLASLPHRDKVVGFGNMDRLAYELGEGLKVAGAVVVVDRVVEVAGLRLLASPWSPEYAGVWQLEDEAEGQRHWSRLLPPDLELDVLVTHTPPYGYGDLTRGRHVGDKQLLAAVQALKRPPQLWICGHIHEAVGEYRVAHPRSVNGGILLVNAAVFYTGAHKAFERRAQPRAVSLPEGRVVAQGDPANLAACDGIAAGAATAPTAAAIGEAAGQLEPGRLAESDLSSSNSSGNEHTNPESRIRDTICKLFKLDPTREAVAEATGGPLRRTSRLLLLLLLLWPLRALNQGLLSSRTFIWWWMSRRFPATTRRLATALQHVRDTVRLFLTSLNPASSLPERLQATSNL</sequence>
<dbReference type="GO" id="GO:0016787">
    <property type="term" value="F:hydrolase activity"/>
    <property type="evidence" value="ECO:0007669"/>
    <property type="project" value="InterPro"/>
</dbReference>
<evidence type="ECO:0000256" key="1">
    <source>
        <dbReference type="SAM" id="MobiDB-lite"/>
    </source>
</evidence>
<dbReference type="InParanoid" id="D8TPW4"/>
<gene>
    <name evidence="3" type="ORF">VOLCADRAFT_103890</name>
</gene>
<dbReference type="InterPro" id="IPR029052">
    <property type="entry name" value="Metallo-depent_PP-like"/>
</dbReference>
<dbReference type="InterPro" id="IPR051693">
    <property type="entry name" value="UPF0046_metallophosphoest"/>
</dbReference>
<reference evidence="3 4" key="1">
    <citation type="journal article" date="2010" name="Science">
        <title>Genomic analysis of organismal complexity in the multicellular green alga Volvox carteri.</title>
        <authorList>
            <person name="Prochnik S.E."/>
            <person name="Umen J."/>
            <person name="Nedelcu A.M."/>
            <person name="Hallmann A."/>
            <person name="Miller S.M."/>
            <person name="Nishii I."/>
            <person name="Ferris P."/>
            <person name="Kuo A."/>
            <person name="Mitros T."/>
            <person name="Fritz-Laylin L.K."/>
            <person name="Hellsten U."/>
            <person name="Chapman J."/>
            <person name="Simakov O."/>
            <person name="Rensing S.A."/>
            <person name="Terry A."/>
            <person name="Pangilinan J."/>
            <person name="Kapitonov V."/>
            <person name="Jurka J."/>
            <person name="Salamov A."/>
            <person name="Shapiro H."/>
            <person name="Schmutz J."/>
            <person name="Grimwood J."/>
            <person name="Lindquist E."/>
            <person name="Lucas S."/>
            <person name="Grigoriev I.V."/>
            <person name="Schmitt R."/>
            <person name="Kirk D."/>
            <person name="Rokhsar D.S."/>
        </authorList>
    </citation>
    <scope>NUCLEOTIDE SEQUENCE [LARGE SCALE GENOMIC DNA]</scope>
    <source>
        <strain evidence="4">f. Nagariensis / Eve</strain>
    </source>
</reference>
<dbReference type="Gene3D" id="3.60.21.10">
    <property type="match status" value="1"/>
</dbReference>
<dbReference type="EMBL" id="GL378331">
    <property type="protein sequence ID" value="EFJ50431.1"/>
    <property type="molecule type" value="Genomic_DNA"/>
</dbReference>
<accession>D8TPW4</accession>
<proteinExistence type="predicted"/>
<dbReference type="RefSeq" id="XP_002948556.1">
    <property type="nucleotide sequence ID" value="XM_002948510.1"/>
</dbReference>
<feature type="domain" description="Calcineurin-like phosphoesterase" evidence="2">
    <location>
        <begin position="19"/>
        <end position="188"/>
    </location>
</feature>
<dbReference type="AlphaFoldDB" id="D8TPW4"/>
<dbReference type="InterPro" id="IPR004843">
    <property type="entry name" value="Calcineurin-like_PHP"/>
</dbReference>
<evidence type="ECO:0000313" key="3">
    <source>
        <dbReference type="EMBL" id="EFJ50431.1"/>
    </source>
</evidence>
<name>D8TPW4_VOLCA</name>
<evidence type="ECO:0000259" key="2">
    <source>
        <dbReference type="Pfam" id="PF00149"/>
    </source>
</evidence>
<dbReference type="GeneID" id="9624725"/>
<dbReference type="eggNOG" id="KOG3947">
    <property type="taxonomic scope" value="Eukaryota"/>
</dbReference>
<evidence type="ECO:0000313" key="4">
    <source>
        <dbReference type="Proteomes" id="UP000001058"/>
    </source>
</evidence>
<dbReference type="SUPFAM" id="SSF56300">
    <property type="entry name" value="Metallo-dependent phosphatases"/>
    <property type="match status" value="1"/>
</dbReference>
<organism evidence="4">
    <name type="scientific">Volvox carteri f. nagariensis</name>
    <dbReference type="NCBI Taxonomy" id="3068"/>
    <lineage>
        <taxon>Eukaryota</taxon>
        <taxon>Viridiplantae</taxon>
        <taxon>Chlorophyta</taxon>
        <taxon>core chlorophytes</taxon>
        <taxon>Chlorophyceae</taxon>
        <taxon>CS clade</taxon>
        <taxon>Chlamydomonadales</taxon>
        <taxon>Volvocaceae</taxon>
        <taxon>Volvox</taxon>
    </lineage>
</organism>
<dbReference type="Proteomes" id="UP000001058">
    <property type="component" value="Unassembled WGS sequence"/>
</dbReference>